<accession>A0ACC3SS58</accession>
<gene>
    <name evidence="1" type="ORF">V1525DRAFT_58602</name>
</gene>
<name>A0ACC3SS58_LIPKO</name>
<evidence type="ECO:0000313" key="2">
    <source>
        <dbReference type="Proteomes" id="UP001433508"/>
    </source>
</evidence>
<sequence>MSLKDELQALKSVLNDAASIDFPGDSDFCPNTIRWSEYAAPQPGAVINVATESDVQKTVQWAVQNNVKFLAQTGGHGWTTTWNIGESDVIINLRRMNNVSVNPKEGYAVIEGGALVQEVIEAAYGEKVHVVVGNCNSVGACGAMLGGGFSRLQANYSMSIDNIVSLRLVTATGDIITVSPTQNSELLWCLKGAGHNFGIVTSAVVNAFPEINNGMHWESTMIFLPDHIEEITQTINDLDMGEGMSIHYAFTGLPPFGFPAVVVELWYAGTPAAARQAFAPFFDLRPIHQESSPVPYNKINAVLDRGQYKGGFKPTWSVALEKLDPTAARDLWKHFLQFRLRHPSSKNSVVMFECYAFGKVREVPEASASFPWRNLNFHVCASLFYTDSAIDKHANAWGDKFRQILQEASGMRKNKVYVNYATGDESMEEIYGYDLDRLKRLRDQKAVWDPKGRFSHYHPIL</sequence>
<protein>
    <submittedName>
        <fullName evidence="1">Uncharacterized protein</fullName>
    </submittedName>
</protein>
<dbReference type="Proteomes" id="UP001433508">
    <property type="component" value="Unassembled WGS sequence"/>
</dbReference>
<proteinExistence type="predicted"/>
<organism evidence="1 2">
    <name type="scientific">Lipomyces kononenkoae</name>
    <name type="common">Yeast</name>
    <dbReference type="NCBI Taxonomy" id="34357"/>
    <lineage>
        <taxon>Eukaryota</taxon>
        <taxon>Fungi</taxon>
        <taxon>Dikarya</taxon>
        <taxon>Ascomycota</taxon>
        <taxon>Saccharomycotina</taxon>
        <taxon>Lipomycetes</taxon>
        <taxon>Lipomycetales</taxon>
        <taxon>Lipomycetaceae</taxon>
        <taxon>Lipomyces</taxon>
    </lineage>
</organism>
<evidence type="ECO:0000313" key="1">
    <source>
        <dbReference type="EMBL" id="KAK9234462.1"/>
    </source>
</evidence>
<comment type="caution">
    <text evidence="1">The sequence shown here is derived from an EMBL/GenBank/DDBJ whole genome shotgun (WGS) entry which is preliminary data.</text>
</comment>
<reference evidence="2" key="1">
    <citation type="journal article" date="2024" name="Front. Bioeng. Biotechnol.">
        <title>Genome-scale model development and genomic sequencing of the oleaginous clade Lipomyces.</title>
        <authorList>
            <person name="Czajka J.J."/>
            <person name="Han Y."/>
            <person name="Kim J."/>
            <person name="Mondo S.J."/>
            <person name="Hofstad B.A."/>
            <person name="Robles A."/>
            <person name="Haridas S."/>
            <person name="Riley R."/>
            <person name="LaButti K."/>
            <person name="Pangilinan J."/>
            <person name="Andreopoulos W."/>
            <person name="Lipzen A."/>
            <person name="Yan J."/>
            <person name="Wang M."/>
            <person name="Ng V."/>
            <person name="Grigoriev I.V."/>
            <person name="Spatafora J.W."/>
            <person name="Magnuson J.K."/>
            <person name="Baker S.E."/>
            <person name="Pomraning K.R."/>
        </authorList>
    </citation>
    <scope>NUCLEOTIDE SEQUENCE [LARGE SCALE GENOMIC DNA]</scope>
    <source>
        <strain evidence="2">CBS 7786</strain>
    </source>
</reference>
<keyword evidence="2" id="KW-1185">Reference proteome</keyword>
<dbReference type="EMBL" id="MU971474">
    <property type="protein sequence ID" value="KAK9234462.1"/>
    <property type="molecule type" value="Genomic_DNA"/>
</dbReference>